<dbReference type="SMART" id="SM00420">
    <property type="entry name" value="HTH_DEOR"/>
    <property type="match status" value="1"/>
</dbReference>
<dbReference type="SMART" id="SM01134">
    <property type="entry name" value="DeoRC"/>
    <property type="match status" value="1"/>
</dbReference>
<evidence type="ECO:0000256" key="1">
    <source>
        <dbReference type="ARBA" id="ARBA00021390"/>
    </source>
</evidence>
<dbReference type="InterPro" id="IPR036390">
    <property type="entry name" value="WH_DNA-bd_sf"/>
</dbReference>
<dbReference type="PANTHER" id="PTHR30363">
    <property type="entry name" value="HTH-TYPE TRANSCRIPTIONAL REGULATOR SRLR-RELATED"/>
    <property type="match status" value="1"/>
</dbReference>
<dbReference type="PANTHER" id="PTHR30363:SF4">
    <property type="entry name" value="GLYCEROL-3-PHOSPHATE REGULON REPRESSOR"/>
    <property type="match status" value="1"/>
</dbReference>
<keyword evidence="2" id="KW-0678">Repressor</keyword>
<evidence type="ECO:0000256" key="5">
    <source>
        <dbReference type="ARBA" id="ARBA00023163"/>
    </source>
</evidence>
<gene>
    <name evidence="8" type="ORF">CBF28_03925</name>
</gene>
<evidence type="ECO:0000313" key="8">
    <source>
        <dbReference type="EMBL" id="RSU16108.1"/>
    </source>
</evidence>
<sequence>MMQEERLTQILTILKRRKKISNEELAAMLFCSISTLRRDLIKLESQQLIRRVHGGVVLNLATTNEPSLYYRETNFIKEKKEICEIAQDFIGDGMCVFLDSSSTVQQLVPLLKTVSNLVVLTNGIKLALNISDMNDESIKAFMFGGEIKKNSSSIVGTDFTTSFINQFNIDLAVFSCRGLDINGVYESSLSQARIKQQVIDKSKNSILLADESKFDSPHFFKVSNLKTYSAIISNKKPEKEYTKLFNKHGIDCLY</sequence>
<dbReference type="AlphaFoldDB" id="A0A430B775"/>
<dbReference type="RefSeq" id="WP_126792175.1">
    <property type="nucleotide sequence ID" value="NZ_CP060720.1"/>
</dbReference>
<dbReference type="Pfam" id="PF00455">
    <property type="entry name" value="DeoRC"/>
    <property type="match status" value="1"/>
</dbReference>
<dbReference type="InterPro" id="IPR037171">
    <property type="entry name" value="NagB/RpiA_transferase-like"/>
</dbReference>
<dbReference type="EMBL" id="NGKB01000003">
    <property type="protein sequence ID" value="RSU16108.1"/>
    <property type="molecule type" value="Genomic_DNA"/>
</dbReference>
<dbReference type="InterPro" id="IPR050313">
    <property type="entry name" value="Carb_Metab_HTH_regulators"/>
</dbReference>
<dbReference type="PRINTS" id="PR00037">
    <property type="entry name" value="HTHLACR"/>
</dbReference>
<evidence type="ECO:0000256" key="6">
    <source>
        <dbReference type="ARBA" id="ARBA00024937"/>
    </source>
</evidence>
<evidence type="ECO:0000259" key="7">
    <source>
        <dbReference type="PROSITE" id="PS51000"/>
    </source>
</evidence>
<dbReference type="GO" id="GO:0003677">
    <property type="term" value="F:DNA binding"/>
    <property type="evidence" value="ECO:0007669"/>
    <property type="project" value="UniProtKB-KW"/>
</dbReference>
<reference evidence="8 9" key="1">
    <citation type="submission" date="2017-05" db="EMBL/GenBank/DDBJ databases">
        <title>Vagococcus spp. assemblies.</title>
        <authorList>
            <person name="Gulvik C.A."/>
        </authorList>
    </citation>
    <scope>NUCLEOTIDE SEQUENCE [LARGE SCALE GENOMIC DNA]</scope>
    <source>
        <strain evidence="8 9">SS1714</strain>
    </source>
</reference>
<dbReference type="Gene3D" id="3.40.50.1360">
    <property type="match status" value="1"/>
</dbReference>
<evidence type="ECO:0000313" key="9">
    <source>
        <dbReference type="Proteomes" id="UP000288028"/>
    </source>
</evidence>
<dbReference type="Pfam" id="PF08220">
    <property type="entry name" value="HTH_DeoR"/>
    <property type="match status" value="1"/>
</dbReference>
<dbReference type="SUPFAM" id="SSF46785">
    <property type="entry name" value="Winged helix' DNA-binding domain"/>
    <property type="match status" value="1"/>
</dbReference>
<comment type="function">
    <text evidence="6">Repressor of the lactose catabolism operon. Galactose-6-phosphate is the inducer.</text>
</comment>
<dbReference type="OrthoDB" id="9798651at2"/>
<proteinExistence type="predicted"/>
<dbReference type="InterPro" id="IPR001034">
    <property type="entry name" value="DeoR_HTH"/>
</dbReference>
<protein>
    <recommendedName>
        <fullName evidence="1">Lactose phosphotransferase system repressor</fullName>
    </recommendedName>
</protein>
<keyword evidence="5" id="KW-0804">Transcription</keyword>
<dbReference type="GeneID" id="95581394"/>
<dbReference type="PROSITE" id="PS51000">
    <property type="entry name" value="HTH_DEOR_2"/>
    <property type="match status" value="1"/>
</dbReference>
<dbReference type="InterPro" id="IPR036388">
    <property type="entry name" value="WH-like_DNA-bd_sf"/>
</dbReference>
<feature type="domain" description="HTH deoR-type" evidence="7">
    <location>
        <begin position="3"/>
        <end position="58"/>
    </location>
</feature>
<dbReference type="GO" id="GO:0003700">
    <property type="term" value="F:DNA-binding transcription factor activity"/>
    <property type="evidence" value="ECO:0007669"/>
    <property type="project" value="InterPro"/>
</dbReference>
<dbReference type="InterPro" id="IPR018356">
    <property type="entry name" value="Tscrpt_reg_HTH_DeoR_CS"/>
</dbReference>
<keyword evidence="3" id="KW-0805">Transcription regulation</keyword>
<keyword evidence="9" id="KW-1185">Reference proteome</keyword>
<name>A0A430B775_9ENTE</name>
<comment type="caution">
    <text evidence="8">The sequence shown here is derived from an EMBL/GenBank/DDBJ whole genome shotgun (WGS) entry which is preliminary data.</text>
</comment>
<dbReference type="InterPro" id="IPR014036">
    <property type="entry name" value="DeoR-like_C"/>
</dbReference>
<evidence type="ECO:0000256" key="3">
    <source>
        <dbReference type="ARBA" id="ARBA00023015"/>
    </source>
</evidence>
<dbReference type="SUPFAM" id="SSF100950">
    <property type="entry name" value="NagB/RpiA/CoA transferase-like"/>
    <property type="match status" value="1"/>
</dbReference>
<accession>A0A430B775</accession>
<organism evidence="8 9">
    <name type="scientific">Vagococcus carniphilus</name>
    <dbReference type="NCBI Taxonomy" id="218144"/>
    <lineage>
        <taxon>Bacteria</taxon>
        <taxon>Bacillati</taxon>
        <taxon>Bacillota</taxon>
        <taxon>Bacilli</taxon>
        <taxon>Lactobacillales</taxon>
        <taxon>Enterococcaceae</taxon>
        <taxon>Vagococcus</taxon>
    </lineage>
</organism>
<dbReference type="Gene3D" id="1.10.10.10">
    <property type="entry name" value="Winged helix-like DNA-binding domain superfamily/Winged helix DNA-binding domain"/>
    <property type="match status" value="1"/>
</dbReference>
<dbReference type="Proteomes" id="UP000288028">
    <property type="component" value="Unassembled WGS sequence"/>
</dbReference>
<evidence type="ECO:0000256" key="2">
    <source>
        <dbReference type="ARBA" id="ARBA00022491"/>
    </source>
</evidence>
<keyword evidence="4" id="KW-0238">DNA-binding</keyword>
<evidence type="ECO:0000256" key="4">
    <source>
        <dbReference type="ARBA" id="ARBA00023125"/>
    </source>
</evidence>
<dbReference type="PROSITE" id="PS00894">
    <property type="entry name" value="HTH_DEOR_1"/>
    <property type="match status" value="1"/>
</dbReference>